<evidence type="ECO:0000256" key="7">
    <source>
        <dbReference type="ARBA" id="ARBA00024916"/>
    </source>
</evidence>
<gene>
    <name evidence="9" type="primary">greA</name>
    <name evidence="13" type="ORF">U472_01415</name>
</gene>
<dbReference type="Proteomes" id="UP000093514">
    <property type="component" value="Unassembled WGS sequence"/>
</dbReference>
<organism evidence="13 14">
    <name type="scientific">Orenia metallireducens</name>
    <dbReference type="NCBI Taxonomy" id="1413210"/>
    <lineage>
        <taxon>Bacteria</taxon>
        <taxon>Bacillati</taxon>
        <taxon>Bacillota</taxon>
        <taxon>Clostridia</taxon>
        <taxon>Halanaerobiales</taxon>
        <taxon>Halobacteroidaceae</taxon>
        <taxon>Orenia</taxon>
    </lineage>
</organism>
<evidence type="ECO:0000256" key="5">
    <source>
        <dbReference type="ARBA" id="ARBA00023125"/>
    </source>
</evidence>
<evidence type="ECO:0000256" key="6">
    <source>
        <dbReference type="ARBA" id="ARBA00023163"/>
    </source>
</evidence>
<dbReference type="PROSITE" id="PS00829">
    <property type="entry name" value="GREAB_1"/>
    <property type="match status" value="1"/>
</dbReference>
<evidence type="ECO:0000256" key="1">
    <source>
        <dbReference type="ARBA" id="ARBA00008213"/>
    </source>
</evidence>
<dbReference type="NCBIfam" id="TIGR01462">
    <property type="entry name" value="greA"/>
    <property type="match status" value="1"/>
</dbReference>
<evidence type="ECO:0000259" key="11">
    <source>
        <dbReference type="Pfam" id="PF01272"/>
    </source>
</evidence>
<dbReference type="GO" id="GO:0006354">
    <property type="term" value="P:DNA-templated transcription elongation"/>
    <property type="evidence" value="ECO:0007669"/>
    <property type="project" value="TreeGrafter"/>
</dbReference>
<dbReference type="NCBIfam" id="NF001261">
    <property type="entry name" value="PRK00226.1-2"/>
    <property type="match status" value="1"/>
</dbReference>
<dbReference type="PANTHER" id="PTHR30437">
    <property type="entry name" value="TRANSCRIPTION ELONGATION FACTOR GREA"/>
    <property type="match status" value="1"/>
</dbReference>
<dbReference type="HAMAP" id="MF_00105">
    <property type="entry name" value="GreA_GreB"/>
    <property type="match status" value="1"/>
</dbReference>
<evidence type="ECO:0000256" key="2">
    <source>
        <dbReference type="ARBA" id="ARBA00013729"/>
    </source>
</evidence>
<keyword evidence="4" id="KW-0175">Coiled coil</keyword>
<dbReference type="InterPro" id="IPR028624">
    <property type="entry name" value="Tscrpt_elong_fac_GreA/B"/>
</dbReference>
<dbReference type="PANTHER" id="PTHR30437:SF4">
    <property type="entry name" value="TRANSCRIPTION ELONGATION FACTOR GREA"/>
    <property type="match status" value="1"/>
</dbReference>
<comment type="function">
    <text evidence="7 9 10">Necessary for efficient RNA polymerase transcription elongation past template-encoded arresting sites. The arresting sites in DNA have the property of trapping a certain fraction of elongating RNA polymerases that pass through, resulting in locked ternary complexes. Cleavage of the nascent transcript by cleavage factors such as GreA or GreB allows the resumption of elongation from the new 3'terminus. GreA releases sequences of 2 to 3 nucleotides.</text>
</comment>
<dbReference type="InterPro" id="IPR022691">
    <property type="entry name" value="Tscrpt_elong_fac_GreA/B_N"/>
</dbReference>
<dbReference type="SUPFAM" id="SSF54534">
    <property type="entry name" value="FKBP-like"/>
    <property type="match status" value="1"/>
</dbReference>
<dbReference type="NCBIfam" id="NF001263">
    <property type="entry name" value="PRK00226.1-4"/>
    <property type="match status" value="1"/>
</dbReference>
<keyword evidence="6 9" id="KW-0804">Transcription</keyword>
<dbReference type="EMBL" id="LWDV01000005">
    <property type="protein sequence ID" value="OCL28570.1"/>
    <property type="molecule type" value="Genomic_DNA"/>
</dbReference>
<keyword evidence="13" id="KW-0648">Protein biosynthesis</keyword>
<evidence type="ECO:0000313" key="13">
    <source>
        <dbReference type="EMBL" id="OCL28570.1"/>
    </source>
</evidence>
<dbReference type="InterPro" id="IPR036953">
    <property type="entry name" value="GreA/GreB_C_sf"/>
</dbReference>
<protein>
    <recommendedName>
        <fullName evidence="2 9">Transcription elongation factor GreA</fullName>
    </recommendedName>
    <alternativeName>
        <fullName evidence="8 9">Transcript cleavage factor GreA</fullName>
    </alternativeName>
</protein>
<evidence type="ECO:0000256" key="9">
    <source>
        <dbReference type="HAMAP-Rule" id="MF_00105"/>
    </source>
</evidence>
<dbReference type="Gene3D" id="3.10.50.30">
    <property type="entry name" value="Transcription elongation factor, GreA/GreB, C-terminal domain"/>
    <property type="match status" value="1"/>
</dbReference>
<dbReference type="PIRSF" id="PIRSF006092">
    <property type="entry name" value="GreA_GreB"/>
    <property type="match status" value="1"/>
</dbReference>
<evidence type="ECO:0000256" key="3">
    <source>
        <dbReference type="ARBA" id="ARBA00023015"/>
    </source>
</evidence>
<dbReference type="GO" id="GO:0003746">
    <property type="term" value="F:translation elongation factor activity"/>
    <property type="evidence" value="ECO:0007669"/>
    <property type="project" value="UniProtKB-KW"/>
</dbReference>
<dbReference type="OrthoDB" id="9808774at2"/>
<dbReference type="FunFam" id="1.10.287.180:FF:000001">
    <property type="entry name" value="Transcription elongation factor GreA"/>
    <property type="match status" value="1"/>
</dbReference>
<dbReference type="InterPro" id="IPR018151">
    <property type="entry name" value="TF_GreA/GreB_CS"/>
</dbReference>
<dbReference type="GO" id="GO:0070063">
    <property type="term" value="F:RNA polymerase binding"/>
    <property type="evidence" value="ECO:0007669"/>
    <property type="project" value="InterPro"/>
</dbReference>
<dbReference type="RefSeq" id="WP_068714768.1">
    <property type="nucleotide sequence ID" value="NZ_LWDV01000005.1"/>
</dbReference>
<dbReference type="InterPro" id="IPR023459">
    <property type="entry name" value="Tscrpt_elong_fac_GreA/B_fam"/>
</dbReference>
<dbReference type="FunFam" id="3.10.50.30:FF:000001">
    <property type="entry name" value="Transcription elongation factor GreA"/>
    <property type="match status" value="1"/>
</dbReference>
<dbReference type="Pfam" id="PF03449">
    <property type="entry name" value="GreA_GreB_N"/>
    <property type="match status" value="1"/>
</dbReference>
<dbReference type="Pfam" id="PF01272">
    <property type="entry name" value="GreA_GreB"/>
    <property type="match status" value="1"/>
</dbReference>
<name>A0A1C0AD88_9FIRM</name>
<reference evidence="14" key="1">
    <citation type="submission" date="2016-07" db="EMBL/GenBank/DDBJ databases">
        <authorList>
            <person name="Florea S."/>
            <person name="Webb J.S."/>
            <person name="Jaromczyk J."/>
            <person name="Schardl C.L."/>
        </authorList>
    </citation>
    <scope>NUCLEOTIDE SEQUENCE [LARGE SCALE GENOMIC DNA]</scope>
    <source>
        <strain evidence="14">Z6</strain>
    </source>
</reference>
<keyword evidence="3 9" id="KW-0805">Transcription regulation</keyword>
<keyword evidence="13" id="KW-0251">Elongation factor</keyword>
<dbReference type="GO" id="GO:0003677">
    <property type="term" value="F:DNA binding"/>
    <property type="evidence" value="ECO:0007669"/>
    <property type="project" value="UniProtKB-UniRule"/>
</dbReference>
<evidence type="ECO:0000259" key="12">
    <source>
        <dbReference type="Pfam" id="PF03449"/>
    </source>
</evidence>
<dbReference type="InterPro" id="IPR006359">
    <property type="entry name" value="Tscrpt_elong_fac_GreA"/>
</dbReference>
<sequence>MKEERIVISQEGLDKLKEELQHLRGPKRKEIAKRIKEARALGDISENSEYDDAKNEQAFIEGRIRELEQMLKNAEVINTENIDTGKVSLGTTVKVKDLEFDEEEEFKIVGPTEVDPDENRISNVSPIGKGLIGHKVGDTVEIEVPVGTVKFEILSIEK</sequence>
<evidence type="ECO:0000256" key="8">
    <source>
        <dbReference type="ARBA" id="ARBA00030776"/>
    </source>
</evidence>
<dbReference type="SUPFAM" id="SSF46557">
    <property type="entry name" value="GreA transcript cleavage protein, N-terminal domain"/>
    <property type="match status" value="1"/>
</dbReference>
<accession>A0A1C0AD88</accession>
<feature type="domain" description="Transcription elongation factor GreA/GreB C-terminal" evidence="11">
    <location>
        <begin position="84"/>
        <end position="157"/>
    </location>
</feature>
<proteinExistence type="inferred from homology"/>
<dbReference type="Gene3D" id="1.10.287.180">
    <property type="entry name" value="Transcription elongation factor, GreA/GreB, N-terminal domain"/>
    <property type="match status" value="1"/>
</dbReference>
<dbReference type="AlphaFoldDB" id="A0A1C0AD88"/>
<evidence type="ECO:0000313" key="14">
    <source>
        <dbReference type="Proteomes" id="UP000093514"/>
    </source>
</evidence>
<comment type="caution">
    <text evidence="13">The sequence shown here is derived from an EMBL/GenBank/DDBJ whole genome shotgun (WGS) entry which is preliminary data.</text>
</comment>
<comment type="similarity">
    <text evidence="1 9 10">Belongs to the GreA/GreB family.</text>
</comment>
<keyword evidence="5 9" id="KW-0238">DNA-binding</keyword>
<evidence type="ECO:0000256" key="4">
    <source>
        <dbReference type="ARBA" id="ARBA00023054"/>
    </source>
</evidence>
<reference evidence="13 14" key="2">
    <citation type="submission" date="2016-08" db="EMBL/GenBank/DDBJ databases">
        <title>Orenia metallireducens sp. nov. strain Z6, a Novel Metal-reducing Firmicute from the Deep Subsurface.</title>
        <authorList>
            <person name="Maxim B.I."/>
            <person name="Kenneth K."/>
            <person name="Flynn T.M."/>
            <person name="Oloughlin E.J."/>
            <person name="Locke R.A."/>
            <person name="Weber J.R."/>
            <person name="Egan S.M."/>
            <person name="Mackie R.I."/>
            <person name="Cann I.K."/>
        </authorList>
    </citation>
    <scope>NUCLEOTIDE SEQUENCE [LARGE SCALE GENOMIC DNA]</scope>
    <source>
        <strain evidence="13 14">Z6</strain>
    </source>
</reference>
<keyword evidence="14" id="KW-1185">Reference proteome</keyword>
<dbReference type="PROSITE" id="PS00830">
    <property type="entry name" value="GREAB_2"/>
    <property type="match status" value="1"/>
</dbReference>
<dbReference type="InterPro" id="IPR001437">
    <property type="entry name" value="Tscrpt_elong_fac_GreA/B_C"/>
</dbReference>
<evidence type="ECO:0000256" key="10">
    <source>
        <dbReference type="RuleBase" id="RU000556"/>
    </source>
</evidence>
<dbReference type="InterPro" id="IPR036805">
    <property type="entry name" value="Tscrpt_elong_fac_GreA/B_N_sf"/>
</dbReference>
<dbReference type="GO" id="GO:0032784">
    <property type="term" value="P:regulation of DNA-templated transcription elongation"/>
    <property type="evidence" value="ECO:0007669"/>
    <property type="project" value="UniProtKB-UniRule"/>
</dbReference>
<feature type="domain" description="Transcription elongation factor GreA/GreB N-terminal" evidence="12">
    <location>
        <begin position="6"/>
        <end position="76"/>
    </location>
</feature>